<dbReference type="EMBL" id="JTJR01000007">
    <property type="protein sequence ID" value="OBX05699.1"/>
    <property type="molecule type" value="Genomic_DNA"/>
</dbReference>
<dbReference type="SUPFAM" id="SSF55729">
    <property type="entry name" value="Acyl-CoA N-acyltransferases (Nat)"/>
    <property type="match status" value="1"/>
</dbReference>
<keyword evidence="1 4" id="KW-0808">Transferase</keyword>
<dbReference type="InterPro" id="IPR000182">
    <property type="entry name" value="GNAT_dom"/>
</dbReference>
<protein>
    <submittedName>
        <fullName evidence="4">Acyltransferase</fullName>
    </submittedName>
</protein>
<dbReference type="GO" id="GO:0016747">
    <property type="term" value="F:acyltransferase activity, transferring groups other than amino-acyl groups"/>
    <property type="evidence" value="ECO:0007669"/>
    <property type="project" value="InterPro"/>
</dbReference>
<dbReference type="PROSITE" id="PS51186">
    <property type="entry name" value="GNAT"/>
    <property type="match status" value="1"/>
</dbReference>
<reference evidence="4 5" key="1">
    <citation type="submission" date="2014-11" db="EMBL/GenBank/DDBJ databases">
        <title>Pan-genome of Gallibacterium spp.</title>
        <authorList>
            <person name="Kudirkiene E."/>
            <person name="Bojesen A.M."/>
        </authorList>
    </citation>
    <scope>NUCLEOTIDE SEQUENCE [LARGE SCALE GENOMIC DNA]</scope>
    <source>
        <strain evidence="4 5">59/S3/89</strain>
    </source>
</reference>
<dbReference type="STRING" id="505345.QV06_01620"/>
<dbReference type="AlphaFoldDB" id="A0A1A7PUH2"/>
<evidence type="ECO:0000259" key="3">
    <source>
        <dbReference type="PROSITE" id="PS51186"/>
    </source>
</evidence>
<accession>A0A1A7PUH2</accession>
<dbReference type="PATRIC" id="fig|505345.6.peg.334"/>
<dbReference type="Gene3D" id="3.40.630.30">
    <property type="match status" value="1"/>
</dbReference>
<keyword evidence="2 4" id="KW-0012">Acyltransferase</keyword>
<name>A0A1A7PUH2_9PAST</name>
<dbReference type="RefSeq" id="WP_065236645.1">
    <property type="nucleotide sequence ID" value="NZ_JTJR01000007.1"/>
</dbReference>
<gene>
    <name evidence="4" type="ORF">QV06_01620</name>
</gene>
<sequence length="204" mass="23788">MEQQQDDIIIRVATLDDAAEILNIYAPYVEKTAITFEYEVPSLEEFKARMRKTLAKYPYIVLEQGSEILGYAYTSTFVGRAAYDWAVETTIYLKENQTKSGLGKRLYTALEQISKAQNIYNLNACIGYPEQDDEYLTRNSANFHQHLGYRLVGEFRKCGYKFGRWYNMVWMEKFLAEHPVRPEPVIWFPNLDATTLHLLGIEKK</sequence>
<proteinExistence type="predicted"/>
<dbReference type="InterPro" id="IPR016181">
    <property type="entry name" value="Acyl_CoA_acyltransferase"/>
</dbReference>
<evidence type="ECO:0000313" key="5">
    <source>
        <dbReference type="Proteomes" id="UP000092626"/>
    </source>
</evidence>
<dbReference type="Proteomes" id="UP000092626">
    <property type="component" value="Unassembled WGS sequence"/>
</dbReference>
<organism evidence="4 5">
    <name type="scientific">Gallibacterium genomosp. 3</name>
    <dbReference type="NCBI Taxonomy" id="505345"/>
    <lineage>
        <taxon>Bacteria</taxon>
        <taxon>Pseudomonadati</taxon>
        <taxon>Pseudomonadota</taxon>
        <taxon>Gammaproteobacteria</taxon>
        <taxon>Pasteurellales</taxon>
        <taxon>Pasteurellaceae</taxon>
        <taxon>Gallibacterium</taxon>
    </lineage>
</organism>
<feature type="domain" description="N-acetyltransferase" evidence="3">
    <location>
        <begin position="8"/>
        <end position="176"/>
    </location>
</feature>
<dbReference type="Pfam" id="PF13420">
    <property type="entry name" value="Acetyltransf_4"/>
    <property type="match status" value="1"/>
</dbReference>
<evidence type="ECO:0000313" key="4">
    <source>
        <dbReference type="EMBL" id="OBX05699.1"/>
    </source>
</evidence>
<dbReference type="PANTHER" id="PTHR43072:SF23">
    <property type="entry name" value="UPF0039 PROTEIN C11D3.02C"/>
    <property type="match status" value="1"/>
</dbReference>
<evidence type="ECO:0000256" key="1">
    <source>
        <dbReference type="ARBA" id="ARBA00022679"/>
    </source>
</evidence>
<evidence type="ECO:0000256" key="2">
    <source>
        <dbReference type="ARBA" id="ARBA00023315"/>
    </source>
</evidence>
<comment type="caution">
    <text evidence="4">The sequence shown here is derived from an EMBL/GenBank/DDBJ whole genome shotgun (WGS) entry which is preliminary data.</text>
</comment>
<dbReference type="PANTHER" id="PTHR43072">
    <property type="entry name" value="N-ACETYLTRANSFERASE"/>
    <property type="match status" value="1"/>
</dbReference>